<feature type="signal peptide" evidence="1">
    <location>
        <begin position="1"/>
        <end position="26"/>
    </location>
</feature>
<dbReference type="Pfam" id="PF11769">
    <property type="entry name" value="DUF3313"/>
    <property type="match status" value="1"/>
</dbReference>
<evidence type="ECO:0008006" key="4">
    <source>
        <dbReference type="Google" id="ProtNLM"/>
    </source>
</evidence>
<feature type="chain" id="PRO_5012733686" description="DUF3313 domain-containing protein" evidence="1">
    <location>
        <begin position="27"/>
        <end position="229"/>
    </location>
</feature>
<evidence type="ECO:0000256" key="1">
    <source>
        <dbReference type="SAM" id="SignalP"/>
    </source>
</evidence>
<dbReference type="PROSITE" id="PS51257">
    <property type="entry name" value="PROKAR_LIPOPROTEIN"/>
    <property type="match status" value="1"/>
</dbReference>
<dbReference type="KEGG" id="osg:BST96_12225"/>
<dbReference type="Proteomes" id="UP000193450">
    <property type="component" value="Chromosome"/>
</dbReference>
<dbReference type="RefSeq" id="WP_085758979.1">
    <property type="nucleotide sequence ID" value="NZ_CP019343.1"/>
</dbReference>
<keyword evidence="3" id="KW-1185">Reference proteome</keyword>
<protein>
    <recommendedName>
        <fullName evidence="4">DUF3313 domain-containing protein</fullName>
    </recommendedName>
</protein>
<gene>
    <name evidence="2" type="ORF">BST96_12225</name>
</gene>
<dbReference type="AlphaFoldDB" id="A0A1X9NB29"/>
<dbReference type="InterPro" id="IPR021747">
    <property type="entry name" value="DUF3313"/>
</dbReference>
<dbReference type="EMBL" id="CP019343">
    <property type="protein sequence ID" value="ARN74816.1"/>
    <property type="molecule type" value="Genomic_DNA"/>
</dbReference>
<evidence type="ECO:0000313" key="2">
    <source>
        <dbReference type="EMBL" id="ARN74816.1"/>
    </source>
</evidence>
<reference evidence="2 3" key="1">
    <citation type="submission" date="2016-11" db="EMBL/GenBank/DDBJ databases">
        <title>Trade-off between light-utilization and light-protection in marine flavobacteria.</title>
        <authorList>
            <person name="Kumagai Y."/>
        </authorList>
    </citation>
    <scope>NUCLEOTIDE SEQUENCE [LARGE SCALE GENOMIC DNA]</scope>
    <source>
        <strain evidence="2 3">NBRC 107125</strain>
    </source>
</reference>
<sequence length="229" mass="24903">MLETTKKRITRLVTPLAIAALLGACASTQDNIEAIDQSGYLSDYSQLEAVDTDGGELLRWLNDDMKAGKYNKYLIEPVTFYPEADASGFTDEQKAQLDLMTKTFTDSFKASIAEVVDVVDQPGPGVARVQPAITGFNQENEGMAAYEVIPVAAIIAGVRVATDTRGQVIVFSIETKLTDSVSNEVVGLAVRKAVSEYEAGSEVSVESMTALIQTWSTEWGQRTKDMMEK</sequence>
<name>A0A1X9NB29_9GAMM</name>
<accession>A0A1X9NB29</accession>
<proteinExistence type="predicted"/>
<dbReference type="OrthoDB" id="6192874at2"/>
<organism evidence="2 3">
    <name type="scientific">Oceanicoccus sagamiensis</name>
    <dbReference type="NCBI Taxonomy" id="716816"/>
    <lineage>
        <taxon>Bacteria</taxon>
        <taxon>Pseudomonadati</taxon>
        <taxon>Pseudomonadota</taxon>
        <taxon>Gammaproteobacteria</taxon>
        <taxon>Cellvibrionales</taxon>
        <taxon>Spongiibacteraceae</taxon>
        <taxon>Oceanicoccus</taxon>
    </lineage>
</organism>
<dbReference type="STRING" id="716816.BST96_12225"/>
<keyword evidence="1" id="KW-0732">Signal</keyword>
<evidence type="ECO:0000313" key="3">
    <source>
        <dbReference type="Proteomes" id="UP000193450"/>
    </source>
</evidence>